<dbReference type="AlphaFoldDB" id="A0A2G4YUJ3"/>
<dbReference type="SUPFAM" id="SSF82171">
    <property type="entry name" value="DPP6 N-terminal domain-like"/>
    <property type="match status" value="1"/>
</dbReference>
<dbReference type="SUPFAM" id="SSF53474">
    <property type="entry name" value="alpha/beta-Hydrolases"/>
    <property type="match status" value="1"/>
</dbReference>
<proteinExistence type="predicted"/>
<dbReference type="RefSeq" id="WP_099472024.1">
    <property type="nucleotide sequence ID" value="NZ_CP041025.1"/>
</dbReference>
<evidence type="ECO:0000259" key="2">
    <source>
        <dbReference type="Pfam" id="PF00326"/>
    </source>
</evidence>
<accession>A0A2G4YUJ3</accession>
<comment type="caution">
    <text evidence="3">The sequence shown here is derived from an EMBL/GenBank/DDBJ whole genome shotgun (WGS) entry which is preliminary data.</text>
</comment>
<dbReference type="GO" id="GO:0006508">
    <property type="term" value="P:proteolysis"/>
    <property type="evidence" value="ECO:0007669"/>
    <property type="project" value="InterPro"/>
</dbReference>
<dbReference type="Gene3D" id="3.40.50.1820">
    <property type="entry name" value="alpha/beta hydrolase"/>
    <property type="match status" value="1"/>
</dbReference>
<evidence type="ECO:0000256" key="1">
    <source>
        <dbReference type="ARBA" id="ARBA00022801"/>
    </source>
</evidence>
<dbReference type="GO" id="GO:0004252">
    <property type="term" value="F:serine-type endopeptidase activity"/>
    <property type="evidence" value="ECO:0007669"/>
    <property type="project" value="TreeGrafter"/>
</dbReference>
<evidence type="ECO:0000313" key="4">
    <source>
        <dbReference type="Proteomes" id="UP000229730"/>
    </source>
</evidence>
<dbReference type="PANTHER" id="PTHR42776">
    <property type="entry name" value="SERINE PEPTIDASE S9 FAMILY MEMBER"/>
    <property type="match status" value="1"/>
</dbReference>
<dbReference type="Pfam" id="PF00326">
    <property type="entry name" value="Peptidase_S9"/>
    <property type="match status" value="1"/>
</dbReference>
<name>A0A2G4YUJ3_9PROT</name>
<protein>
    <recommendedName>
        <fullName evidence="2">Peptidase S9 prolyl oligopeptidase catalytic domain-containing protein</fullName>
    </recommendedName>
</protein>
<reference evidence="3 4" key="1">
    <citation type="submission" date="2017-10" db="EMBL/GenBank/DDBJ databases">
        <title>Frigbacter circumglobatus gen. nov. sp. nov., isolated from sediment cultured in situ.</title>
        <authorList>
            <person name="Zhao Z."/>
        </authorList>
    </citation>
    <scope>NUCLEOTIDE SEQUENCE [LARGE SCALE GENOMIC DNA]</scope>
    <source>
        <strain evidence="3 4">ZYL</strain>
    </source>
</reference>
<evidence type="ECO:0000313" key="3">
    <source>
        <dbReference type="EMBL" id="PHZ85136.1"/>
    </source>
</evidence>
<dbReference type="PANTHER" id="PTHR42776:SF27">
    <property type="entry name" value="DIPEPTIDYL PEPTIDASE FAMILY MEMBER 6"/>
    <property type="match status" value="1"/>
</dbReference>
<organism evidence="3 4">
    <name type="scientific">Paremcibacter congregatus</name>
    <dbReference type="NCBI Taxonomy" id="2043170"/>
    <lineage>
        <taxon>Bacteria</taxon>
        <taxon>Pseudomonadati</taxon>
        <taxon>Pseudomonadota</taxon>
        <taxon>Alphaproteobacteria</taxon>
        <taxon>Emcibacterales</taxon>
        <taxon>Emcibacteraceae</taxon>
        <taxon>Paremcibacter</taxon>
    </lineage>
</organism>
<dbReference type="InterPro" id="IPR029058">
    <property type="entry name" value="AB_hydrolase_fold"/>
</dbReference>
<dbReference type="EMBL" id="PDEM01000016">
    <property type="protein sequence ID" value="PHZ85136.1"/>
    <property type="molecule type" value="Genomic_DNA"/>
</dbReference>
<keyword evidence="4" id="KW-1185">Reference proteome</keyword>
<keyword evidence="1" id="KW-0378">Hydrolase</keyword>
<dbReference type="OrthoDB" id="1094230at2"/>
<feature type="domain" description="Peptidase S9 prolyl oligopeptidase catalytic" evidence="2">
    <location>
        <begin position="463"/>
        <end position="672"/>
    </location>
</feature>
<dbReference type="InterPro" id="IPR001375">
    <property type="entry name" value="Peptidase_S9_cat"/>
</dbReference>
<dbReference type="InParanoid" id="A0A2G4YUJ3"/>
<sequence>MSSFIFKQTSISGKVKALAGVFLLYLSVVPQTSIAKQVISQKNINQLNPDNYLKCQAKFFNISKDGQFAYGLYKPSGTSQADLTIFSLADIQNPPETVTLKGFSKSNKAVKVSIKSDNIALSFENDIILIMRNKGISLYSLGQKKIVKHIKGLNTNGIISKNQKLIQKGWYVKSTPLSPDKSPFQPAPLKQFFNKAPYQYMNIKTGDAWLETKDDAMVNLYYVSSQGQIIARTIASKDSNGQILQFRDDKNEWKDFLSFTQNNYIFPYFPDSFDNETSGEFYYIQKDREADKDTKTETVTYAIVWTNSLTDVKQKILRTKKKLNHVQFSAGGEEVLWAELNNQGTYENIYFDHNWRQKYASLNPESTSRTRLLHFDKTGSKVVAETKDSDGGVRYAVYDISGEKPVEIRELCQQVTAKRPAAQQIKVIAQDGFQSHVIYFGPEKPEKGYILYIHGGPRSHSSPHYSATYAFLSDLGYGILSVNYRGSTGYGEEYIRASDHNYKGMVYDVLAAADWLINNRAQKPIYLLGASFGSLIAQSSIIAAPDRFSGFISISGLSDITNKDIYSTTIFTNKPVQQLKEIFTKDLPDISQLDETTKALLPPLNAREIKIPTLYIHGEKDRNAPIFHSEKMVRLLRENDQNTELYIIPNATHSLECHQCREMMMRKIQAFLP</sequence>
<gene>
    <name evidence="3" type="ORF">CRD36_06900</name>
</gene>
<dbReference type="Proteomes" id="UP000229730">
    <property type="component" value="Unassembled WGS sequence"/>
</dbReference>